<sequence length="136" mass="13585">MADKEESKQQEATPSGADDAAASTPHGRLPSLRPSKDFTLGGKQKTQFMPTVPIKRNKKEPKSEAARVVDGAADAVDEAAVERAVVISAGMGGGGGGGGGGMPGSAGAAMIDLDTAISDGTAKFSADLSNEGRIDG</sequence>
<reference evidence="4" key="1">
    <citation type="journal article" date="2018" name="Nat. Microbiol.">
        <title>Leveraging single-cell genomics to expand the fungal tree of life.</title>
        <authorList>
            <person name="Ahrendt S.R."/>
            <person name="Quandt C.A."/>
            <person name="Ciobanu D."/>
            <person name="Clum A."/>
            <person name="Salamov A."/>
            <person name="Andreopoulos B."/>
            <person name="Cheng J.F."/>
            <person name="Woyke T."/>
            <person name="Pelin A."/>
            <person name="Henrissat B."/>
            <person name="Reynolds N.K."/>
            <person name="Benny G.L."/>
            <person name="Smith M.E."/>
            <person name="James T.Y."/>
            <person name="Grigoriev I.V."/>
        </authorList>
    </citation>
    <scope>NUCLEOTIDE SEQUENCE [LARGE SCALE GENOMIC DNA]</scope>
    <source>
        <strain evidence="4">Benny S71-1</strain>
    </source>
</reference>
<accession>A0A4P9YYN2</accession>
<gene>
    <name evidence="3" type="ORF">SYNPS1DRAFT_22742</name>
    <name evidence="2" type="ORF">SYNPS1DRAFT_24821</name>
</gene>
<keyword evidence="4" id="KW-1185">Reference proteome</keyword>
<proteinExistence type="predicted"/>
<organism evidence="3 4">
    <name type="scientific">Syncephalis pseudoplumigaleata</name>
    <dbReference type="NCBI Taxonomy" id="1712513"/>
    <lineage>
        <taxon>Eukaryota</taxon>
        <taxon>Fungi</taxon>
        <taxon>Fungi incertae sedis</taxon>
        <taxon>Zoopagomycota</taxon>
        <taxon>Zoopagomycotina</taxon>
        <taxon>Zoopagomycetes</taxon>
        <taxon>Zoopagales</taxon>
        <taxon>Piptocephalidaceae</taxon>
        <taxon>Syncephalis</taxon>
    </lineage>
</organism>
<dbReference type="EMBL" id="KZ989817">
    <property type="protein sequence ID" value="RKP25273.1"/>
    <property type="molecule type" value="Genomic_DNA"/>
</dbReference>
<name>A0A4P9YYN2_9FUNG</name>
<evidence type="ECO:0000313" key="2">
    <source>
        <dbReference type="EMBL" id="RKP23185.1"/>
    </source>
</evidence>
<dbReference type="EMBL" id="KZ991232">
    <property type="protein sequence ID" value="RKP23185.1"/>
    <property type="molecule type" value="Genomic_DNA"/>
</dbReference>
<feature type="region of interest" description="Disordered" evidence="1">
    <location>
        <begin position="1"/>
        <end position="66"/>
    </location>
</feature>
<evidence type="ECO:0000256" key="1">
    <source>
        <dbReference type="SAM" id="MobiDB-lite"/>
    </source>
</evidence>
<evidence type="ECO:0000313" key="4">
    <source>
        <dbReference type="Proteomes" id="UP000278143"/>
    </source>
</evidence>
<protein>
    <submittedName>
        <fullName evidence="3">Uncharacterized protein</fullName>
    </submittedName>
</protein>
<reference evidence="3" key="2">
    <citation type="submission" date="2018-07" db="EMBL/GenBank/DDBJ databases">
        <title>Leveraging single-cell genomics to expand the Fungal Tree of Life.</title>
        <authorList>
            <consortium name="DOE Joint Genome Institute"/>
            <person name="Ahrendt S.R."/>
            <person name="Quandt C.A."/>
            <person name="Ciobanu D."/>
            <person name="Clum A."/>
            <person name="Salamov A."/>
            <person name="Andreopoulos B."/>
            <person name="Cheng J.-F."/>
            <person name="Woyke T."/>
            <person name="Pelin A."/>
            <person name="Henrissat B."/>
            <person name="Reynolds N."/>
            <person name="Benny G.L."/>
            <person name="Smith M.E."/>
            <person name="James T.Y."/>
            <person name="Grigoriev I.V."/>
        </authorList>
    </citation>
    <scope>NUCLEOTIDE SEQUENCE</scope>
    <source>
        <strain evidence="3">Benny S71-1</strain>
    </source>
</reference>
<dbReference type="AlphaFoldDB" id="A0A4P9YYN2"/>
<evidence type="ECO:0000313" key="3">
    <source>
        <dbReference type="EMBL" id="RKP25273.1"/>
    </source>
</evidence>
<dbReference type="Proteomes" id="UP000278143">
    <property type="component" value="Unassembled WGS sequence"/>
</dbReference>
<dbReference type="OrthoDB" id="5836119at2759"/>